<feature type="region of interest" description="Disordered" evidence="1">
    <location>
        <begin position="1"/>
        <end position="33"/>
    </location>
</feature>
<dbReference type="AlphaFoldDB" id="A0A225WY48"/>
<accession>A0A225WY48</accession>
<comment type="caution">
    <text evidence="2">The sequence shown here is derived from an EMBL/GenBank/DDBJ whole genome shotgun (WGS) entry which is preliminary data.</text>
</comment>
<dbReference type="Proteomes" id="UP000198211">
    <property type="component" value="Unassembled WGS sequence"/>
</dbReference>
<keyword evidence="3" id="KW-1185">Reference proteome</keyword>
<protein>
    <submittedName>
        <fullName evidence="2">Polyprotein</fullName>
    </submittedName>
</protein>
<organism evidence="2 3">
    <name type="scientific">Phytophthora megakarya</name>
    <dbReference type="NCBI Taxonomy" id="4795"/>
    <lineage>
        <taxon>Eukaryota</taxon>
        <taxon>Sar</taxon>
        <taxon>Stramenopiles</taxon>
        <taxon>Oomycota</taxon>
        <taxon>Peronosporomycetes</taxon>
        <taxon>Peronosporales</taxon>
        <taxon>Peronosporaceae</taxon>
        <taxon>Phytophthora</taxon>
    </lineage>
</organism>
<evidence type="ECO:0000313" key="3">
    <source>
        <dbReference type="Proteomes" id="UP000198211"/>
    </source>
</evidence>
<gene>
    <name evidence="2" type="ORF">PHMEG_0002511</name>
</gene>
<name>A0A225WY48_9STRA</name>
<reference evidence="3" key="1">
    <citation type="submission" date="2017-03" db="EMBL/GenBank/DDBJ databases">
        <title>Phytopthora megakarya and P. palmivora, two closely related causual agents of cacao black pod achieved similar genome size and gene model numbers by different mechanisms.</title>
        <authorList>
            <person name="Ali S."/>
            <person name="Shao J."/>
            <person name="Larry D.J."/>
            <person name="Kronmiller B."/>
            <person name="Shen D."/>
            <person name="Strem M.D."/>
            <person name="Melnick R.L."/>
            <person name="Guiltinan M.J."/>
            <person name="Tyler B.M."/>
            <person name="Meinhardt L.W."/>
            <person name="Bailey B.A."/>
        </authorList>
    </citation>
    <scope>NUCLEOTIDE SEQUENCE [LARGE SCALE GENOMIC DNA]</scope>
    <source>
        <strain evidence="3">zdho120</strain>
    </source>
</reference>
<sequence length="169" mass="19201">MFSKHKKKKSRRRRLTPSREPPAPENPPTESVGALKCVEGAPRRSRVIEVAGLQRDAAAITRLPRLSWKHFLRNLKVGEIDQVCLITTAVPLNSVKVEERLSRPKNAEPKLTREERFAAQSWKALRNSGNPVYDTAREFADIFPEKVSAELPADRGVRHKIDITPETKY</sequence>
<evidence type="ECO:0000256" key="1">
    <source>
        <dbReference type="SAM" id="MobiDB-lite"/>
    </source>
</evidence>
<proteinExistence type="predicted"/>
<dbReference type="OrthoDB" id="117395at2759"/>
<evidence type="ECO:0000313" key="2">
    <source>
        <dbReference type="EMBL" id="OWZ22744.1"/>
    </source>
</evidence>
<feature type="compositionally biased region" description="Basic residues" evidence="1">
    <location>
        <begin position="1"/>
        <end position="16"/>
    </location>
</feature>
<dbReference type="EMBL" id="NBNE01000113">
    <property type="protein sequence ID" value="OWZ22744.1"/>
    <property type="molecule type" value="Genomic_DNA"/>
</dbReference>